<protein>
    <submittedName>
        <fullName evidence="1">Uncharacterized protein</fullName>
    </submittedName>
</protein>
<proteinExistence type="predicted"/>
<dbReference type="AlphaFoldDB" id="A0A0P6VYJ3"/>
<sequence length="64" mass="7058">MRVVDQATTSWIEFGIETEQNPYSLAPVGTIASGVEQAEIQSHVLSVIGRQTLAGRWFVKKLRG</sequence>
<organism evidence="1 2">
    <name type="scientific">Prosthecodimorpha hirschii</name>
    <dbReference type="NCBI Taxonomy" id="665126"/>
    <lineage>
        <taxon>Bacteria</taxon>
        <taxon>Pseudomonadati</taxon>
        <taxon>Pseudomonadota</taxon>
        <taxon>Alphaproteobacteria</taxon>
        <taxon>Hyphomicrobiales</taxon>
        <taxon>Ancalomicrobiaceae</taxon>
        <taxon>Prosthecodimorpha</taxon>
    </lineage>
</organism>
<name>A0A0P6VYJ3_9HYPH</name>
<keyword evidence="2" id="KW-1185">Reference proteome</keyword>
<evidence type="ECO:0000313" key="2">
    <source>
        <dbReference type="Proteomes" id="UP000048984"/>
    </source>
</evidence>
<comment type="caution">
    <text evidence="1">The sequence shown here is derived from an EMBL/GenBank/DDBJ whole genome shotgun (WGS) entry which is preliminary data.</text>
</comment>
<evidence type="ECO:0000313" key="1">
    <source>
        <dbReference type="EMBL" id="KPL50747.1"/>
    </source>
</evidence>
<accession>A0A0P6VYJ3</accession>
<reference evidence="1 2" key="2">
    <citation type="submission" date="2015-10" db="EMBL/GenBank/DDBJ databases">
        <title>Draft Genome Sequence of Prosthecomicrobium hirschii ATCC 27832.</title>
        <authorList>
            <person name="Daniel J."/>
            <person name="Givan S.A."/>
            <person name="Brun Y.V."/>
            <person name="Brown P.J."/>
        </authorList>
    </citation>
    <scope>NUCLEOTIDE SEQUENCE [LARGE SCALE GENOMIC DNA]</scope>
    <source>
        <strain evidence="1 2">16</strain>
    </source>
</reference>
<dbReference type="Proteomes" id="UP000048984">
    <property type="component" value="Unassembled WGS sequence"/>
</dbReference>
<gene>
    <name evidence="1" type="ORF">ABB55_28235</name>
</gene>
<dbReference type="EMBL" id="LJYW01000003">
    <property type="protein sequence ID" value="KPL50747.1"/>
    <property type="molecule type" value="Genomic_DNA"/>
</dbReference>
<reference evidence="1 2" key="1">
    <citation type="submission" date="2015-09" db="EMBL/GenBank/DDBJ databases">
        <authorList>
            <person name="Jackson K.R."/>
            <person name="Lunt B.L."/>
            <person name="Fisher J.N.B."/>
            <person name="Gardner A.V."/>
            <person name="Bailey M.E."/>
            <person name="Deus L.M."/>
            <person name="Earl A.S."/>
            <person name="Gibby P.D."/>
            <person name="Hartmann K.A."/>
            <person name="Liu J.E."/>
            <person name="Manci A.M."/>
            <person name="Nielsen D.A."/>
            <person name="Solomon M.B."/>
            <person name="Breakwell D.P."/>
            <person name="Burnett S.H."/>
            <person name="Grose J.H."/>
        </authorList>
    </citation>
    <scope>NUCLEOTIDE SEQUENCE [LARGE SCALE GENOMIC DNA]</scope>
    <source>
        <strain evidence="1 2">16</strain>
    </source>
</reference>